<keyword evidence="10 20" id="KW-0863">Zinc-finger</keyword>
<keyword evidence="24" id="KW-1185">Reference proteome</keyword>
<organism evidence="23 24">
    <name type="scientific">Roseisolibacter agri</name>
    <dbReference type="NCBI Taxonomy" id="2014610"/>
    <lineage>
        <taxon>Bacteria</taxon>
        <taxon>Pseudomonadati</taxon>
        <taxon>Gemmatimonadota</taxon>
        <taxon>Gemmatimonadia</taxon>
        <taxon>Gemmatimonadales</taxon>
        <taxon>Gemmatimonadaceae</taxon>
        <taxon>Roseisolibacter</taxon>
    </lineage>
</organism>
<dbReference type="SMART" id="SM00898">
    <property type="entry name" value="Fapy_DNA_glyco"/>
    <property type="match status" value="1"/>
</dbReference>
<evidence type="ECO:0000256" key="7">
    <source>
        <dbReference type="ARBA" id="ARBA00016240"/>
    </source>
</evidence>
<dbReference type="PANTHER" id="PTHR22993">
    <property type="entry name" value="FORMAMIDOPYRIMIDINE-DNA GLYCOSYLASE"/>
    <property type="match status" value="1"/>
</dbReference>
<proteinExistence type="inferred from homology"/>
<reference evidence="23" key="1">
    <citation type="submission" date="2022-08" db="EMBL/GenBank/DDBJ databases">
        <title>Draft genome sequencing of Roseisolibacter agri AW1220.</title>
        <authorList>
            <person name="Tobiishi Y."/>
            <person name="Tonouchi A."/>
        </authorList>
    </citation>
    <scope>NUCLEOTIDE SEQUENCE</scope>
    <source>
        <strain evidence="23">AW1220</strain>
    </source>
</reference>
<dbReference type="InterPro" id="IPR015886">
    <property type="entry name" value="H2TH_FPG"/>
</dbReference>
<evidence type="ECO:0000256" key="15">
    <source>
        <dbReference type="ARBA" id="ARBA00023239"/>
    </source>
</evidence>
<dbReference type="SUPFAM" id="SSF57716">
    <property type="entry name" value="Glucocorticoid receptor-like (DNA-binding domain)"/>
    <property type="match status" value="1"/>
</dbReference>
<name>A0AA37QMC6_9BACT</name>
<dbReference type="RefSeq" id="WP_284352890.1">
    <property type="nucleotide sequence ID" value="NZ_BRXS01000011.1"/>
</dbReference>
<evidence type="ECO:0000256" key="19">
    <source>
        <dbReference type="ARBA" id="ARBA00044632"/>
    </source>
</evidence>
<keyword evidence="9" id="KW-0227">DNA damage</keyword>
<dbReference type="InterPro" id="IPR010979">
    <property type="entry name" value="Ribosomal_uS13-like_H2TH"/>
</dbReference>
<dbReference type="NCBIfam" id="TIGR00577">
    <property type="entry name" value="fpg"/>
    <property type="match status" value="1"/>
</dbReference>
<evidence type="ECO:0000256" key="17">
    <source>
        <dbReference type="ARBA" id="ARBA00023295"/>
    </source>
</evidence>
<dbReference type="InterPro" id="IPR012319">
    <property type="entry name" value="FPG_cat"/>
</dbReference>
<comment type="cofactor">
    <cofactor evidence="2">
        <name>Zn(2+)</name>
        <dbReference type="ChEBI" id="CHEBI:29105"/>
    </cofactor>
</comment>
<evidence type="ECO:0000256" key="2">
    <source>
        <dbReference type="ARBA" id="ARBA00001947"/>
    </source>
</evidence>
<evidence type="ECO:0000259" key="22">
    <source>
        <dbReference type="PROSITE" id="PS51068"/>
    </source>
</evidence>
<dbReference type="Proteomes" id="UP001161325">
    <property type="component" value="Unassembled WGS sequence"/>
</dbReference>
<keyword evidence="11" id="KW-0378">Hydrolase</keyword>
<dbReference type="InterPro" id="IPR020629">
    <property type="entry name" value="FPG_Glyclase"/>
</dbReference>
<sequence>MPELPEVEAAVRALRAAVVGRTIRDAHTRHAAARRALPDDVAAALTGRRIVGVTRMGKHQALALDDGSTLHAHFRMTGDWDVGRADAPLPPHARVVLTFDDGVRVALVDPRALGGITWHAPGQAPAPALGPDALDDAFDAAALRAALRTRRTAIKPALLDQRVVAGVGNIYAAEALWVARIDPRVAAASLGPARAERLVAAIRSVMRDALETPGRYQDGEALERMHVYGREGEPCTRCGATIRRIVQAGRSTYFCGGCQRR</sequence>
<evidence type="ECO:0000313" key="23">
    <source>
        <dbReference type="EMBL" id="GLC28493.1"/>
    </source>
</evidence>
<accession>A0AA37QMC6</accession>
<dbReference type="SUPFAM" id="SSF46946">
    <property type="entry name" value="S13-like H2TH domain"/>
    <property type="match status" value="1"/>
</dbReference>
<dbReference type="Pfam" id="PF06831">
    <property type="entry name" value="H2TH"/>
    <property type="match status" value="1"/>
</dbReference>
<evidence type="ECO:0000256" key="18">
    <source>
        <dbReference type="ARBA" id="ARBA00030638"/>
    </source>
</evidence>
<protein>
    <recommendedName>
        <fullName evidence="7">Formamidopyrimidine-DNA glycosylase</fullName>
        <ecNumber evidence="5">3.2.2.23</ecNumber>
        <ecNumber evidence="6">4.2.99.18</ecNumber>
    </recommendedName>
    <alternativeName>
        <fullName evidence="18">DNA-(apurinic or apyrimidinic site) lyase MutM</fullName>
    </alternativeName>
</protein>
<dbReference type="SMART" id="SM01232">
    <property type="entry name" value="H2TH"/>
    <property type="match status" value="1"/>
</dbReference>
<evidence type="ECO:0000256" key="8">
    <source>
        <dbReference type="ARBA" id="ARBA00022723"/>
    </source>
</evidence>
<comment type="caution">
    <text evidence="23">The sequence shown here is derived from an EMBL/GenBank/DDBJ whole genome shotgun (WGS) entry which is preliminary data.</text>
</comment>
<evidence type="ECO:0000256" key="1">
    <source>
        <dbReference type="ARBA" id="ARBA00001668"/>
    </source>
</evidence>
<dbReference type="InterPro" id="IPR010663">
    <property type="entry name" value="Znf_FPG/IleRS"/>
</dbReference>
<evidence type="ECO:0000256" key="10">
    <source>
        <dbReference type="ARBA" id="ARBA00022771"/>
    </source>
</evidence>
<dbReference type="PROSITE" id="PS51066">
    <property type="entry name" value="ZF_FPG_2"/>
    <property type="match status" value="1"/>
</dbReference>
<dbReference type="GO" id="GO:0008270">
    <property type="term" value="F:zinc ion binding"/>
    <property type="evidence" value="ECO:0007669"/>
    <property type="project" value="UniProtKB-KW"/>
</dbReference>
<dbReference type="InterPro" id="IPR000214">
    <property type="entry name" value="Znf_DNA_glyclase/AP_lyase"/>
</dbReference>
<dbReference type="AlphaFoldDB" id="A0AA37QMC6"/>
<evidence type="ECO:0000256" key="3">
    <source>
        <dbReference type="ARBA" id="ARBA00009409"/>
    </source>
</evidence>
<keyword evidence="13" id="KW-0238">DNA-binding</keyword>
<keyword evidence="16" id="KW-0511">Multifunctional enzyme</keyword>
<evidence type="ECO:0000256" key="14">
    <source>
        <dbReference type="ARBA" id="ARBA00023204"/>
    </source>
</evidence>
<dbReference type="Gene3D" id="3.20.190.10">
    <property type="entry name" value="MutM-like, N-terminal"/>
    <property type="match status" value="1"/>
</dbReference>
<dbReference type="GO" id="GO:0034039">
    <property type="term" value="F:8-oxo-7,8-dihydroguanine DNA N-glycosylase activity"/>
    <property type="evidence" value="ECO:0007669"/>
    <property type="project" value="TreeGrafter"/>
</dbReference>
<dbReference type="Gene3D" id="1.10.8.50">
    <property type="match status" value="1"/>
</dbReference>
<keyword evidence="15" id="KW-0456">Lyase</keyword>
<comment type="catalytic activity">
    <reaction evidence="1">
        <text>Hydrolysis of DNA containing ring-opened 7-methylguanine residues, releasing 2,6-diamino-4-hydroxy-5-(N-methyl)formamidopyrimidine.</text>
        <dbReference type="EC" id="3.2.2.23"/>
    </reaction>
</comment>
<feature type="domain" description="Formamidopyrimidine-DNA glycosylase catalytic" evidence="22">
    <location>
        <begin position="2"/>
        <end position="114"/>
    </location>
</feature>
<evidence type="ECO:0000256" key="12">
    <source>
        <dbReference type="ARBA" id="ARBA00022833"/>
    </source>
</evidence>
<evidence type="ECO:0000256" key="11">
    <source>
        <dbReference type="ARBA" id="ARBA00022801"/>
    </source>
</evidence>
<comment type="subunit">
    <text evidence="4">Monomer.</text>
</comment>
<dbReference type="InterPro" id="IPR015887">
    <property type="entry name" value="DNA_glyclase_Znf_dom_DNA_BS"/>
</dbReference>
<comment type="catalytic activity">
    <reaction evidence="19">
        <text>2'-deoxyribonucleotide-(2'-deoxyribose 5'-phosphate)-2'-deoxyribonucleotide-DNA = a 3'-end 2'-deoxyribonucleotide-(2,3-dehydro-2,3-deoxyribose 5'-phosphate)-DNA + a 5'-end 5'-phospho-2'-deoxyribonucleoside-DNA + H(+)</text>
        <dbReference type="Rhea" id="RHEA:66592"/>
        <dbReference type="Rhea" id="RHEA-COMP:13180"/>
        <dbReference type="Rhea" id="RHEA-COMP:16897"/>
        <dbReference type="Rhea" id="RHEA-COMP:17067"/>
        <dbReference type="ChEBI" id="CHEBI:15378"/>
        <dbReference type="ChEBI" id="CHEBI:136412"/>
        <dbReference type="ChEBI" id="CHEBI:157695"/>
        <dbReference type="ChEBI" id="CHEBI:167181"/>
        <dbReference type="EC" id="4.2.99.18"/>
    </reaction>
</comment>
<dbReference type="FunFam" id="1.10.8.50:FF:000003">
    <property type="entry name" value="Formamidopyrimidine-DNA glycosylase"/>
    <property type="match status" value="1"/>
</dbReference>
<keyword evidence="17" id="KW-0326">Glycosidase</keyword>
<feature type="domain" description="FPG-type" evidence="21">
    <location>
        <begin position="226"/>
        <end position="260"/>
    </location>
</feature>
<dbReference type="NCBIfam" id="NF002211">
    <property type="entry name" value="PRK01103.1"/>
    <property type="match status" value="1"/>
</dbReference>
<gene>
    <name evidence="23" type="primary">mutM_2</name>
    <name evidence="23" type="ORF">rosag_50060</name>
</gene>
<dbReference type="InterPro" id="IPR035937">
    <property type="entry name" value="FPG_N"/>
</dbReference>
<dbReference type="GO" id="GO:0140078">
    <property type="term" value="F:class I DNA-(apurinic or apyrimidinic site) endonuclease activity"/>
    <property type="evidence" value="ECO:0007669"/>
    <property type="project" value="UniProtKB-EC"/>
</dbReference>
<evidence type="ECO:0000256" key="13">
    <source>
        <dbReference type="ARBA" id="ARBA00023125"/>
    </source>
</evidence>
<evidence type="ECO:0000256" key="4">
    <source>
        <dbReference type="ARBA" id="ARBA00011245"/>
    </source>
</evidence>
<keyword evidence="8" id="KW-0479">Metal-binding</keyword>
<dbReference type="GO" id="GO:0006284">
    <property type="term" value="P:base-excision repair"/>
    <property type="evidence" value="ECO:0007669"/>
    <property type="project" value="InterPro"/>
</dbReference>
<dbReference type="EC" id="4.2.99.18" evidence="6"/>
<evidence type="ECO:0000313" key="24">
    <source>
        <dbReference type="Proteomes" id="UP001161325"/>
    </source>
</evidence>
<dbReference type="Pfam" id="PF01149">
    <property type="entry name" value="Fapy_DNA_glyco"/>
    <property type="match status" value="1"/>
</dbReference>
<dbReference type="PROSITE" id="PS51068">
    <property type="entry name" value="FPG_CAT"/>
    <property type="match status" value="1"/>
</dbReference>
<dbReference type="GO" id="GO:0003684">
    <property type="term" value="F:damaged DNA binding"/>
    <property type="evidence" value="ECO:0007669"/>
    <property type="project" value="InterPro"/>
</dbReference>
<evidence type="ECO:0000256" key="5">
    <source>
        <dbReference type="ARBA" id="ARBA00012024"/>
    </source>
</evidence>
<dbReference type="Pfam" id="PF06827">
    <property type="entry name" value="zf-FPG_IleRS"/>
    <property type="match status" value="1"/>
</dbReference>
<evidence type="ECO:0000256" key="16">
    <source>
        <dbReference type="ARBA" id="ARBA00023268"/>
    </source>
</evidence>
<dbReference type="EMBL" id="BRXS01000011">
    <property type="protein sequence ID" value="GLC28493.1"/>
    <property type="molecule type" value="Genomic_DNA"/>
</dbReference>
<dbReference type="PANTHER" id="PTHR22993:SF9">
    <property type="entry name" value="FORMAMIDOPYRIMIDINE-DNA GLYCOSYLASE"/>
    <property type="match status" value="1"/>
</dbReference>
<keyword evidence="14" id="KW-0234">DNA repair</keyword>
<dbReference type="SUPFAM" id="SSF81624">
    <property type="entry name" value="N-terminal domain of MutM-like DNA repair proteins"/>
    <property type="match status" value="1"/>
</dbReference>
<evidence type="ECO:0000256" key="20">
    <source>
        <dbReference type="PROSITE-ProRule" id="PRU00391"/>
    </source>
</evidence>
<dbReference type="CDD" id="cd08966">
    <property type="entry name" value="EcFpg-like_N"/>
    <property type="match status" value="1"/>
</dbReference>
<dbReference type="EC" id="3.2.2.23" evidence="5"/>
<keyword evidence="12" id="KW-0862">Zinc</keyword>
<evidence type="ECO:0000256" key="6">
    <source>
        <dbReference type="ARBA" id="ARBA00012720"/>
    </source>
</evidence>
<evidence type="ECO:0000256" key="9">
    <source>
        <dbReference type="ARBA" id="ARBA00022763"/>
    </source>
</evidence>
<dbReference type="PROSITE" id="PS01242">
    <property type="entry name" value="ZF_FPG_1"/>
    <property type="match status" value="1"/>
</dbReference>
<evidence type="ECO:0000259" key="21">
    <source>
        <dbReference type="PROSITE" id="PS51066"/>
    </source>
</evidence>
<comment type="similarity">
    <text evidence="3">Belongs to the FPG family.</text>
</comment>